<keyword evidence="2" id="KW-1185">Reference proteome</keyword>
<dbReference type="Proteomes" id="UP001153332">
    <property type="component" value="Unassembled WGS sequence"/>
</dbReference>
<sequence>MAASWPISPSLSAVPQSLPDSVVCRRPGLPLPGAAATVFLVNSTPAVTASELNLDANGTVESHNDEPGQVDEVIDRPSVKPSQRKKRGHYPVLKRGSGLSRATFGQRGSSTMPMRTLRNATSLQLSQSSKPRTDSVAWLCTSGTSFLGTKARDGTDKNHEPSTSMAYQIVDLIHYHVPGGSSIVTATVRCSESNLPFNPIALYHKLLGGEGKVICMTQLSPDSWMLVGHQYNNGAPGAYNREGSMLHNTDRTSSPLSKATSDHLYHIDDNGDAEYKNREQSDTHSSRRTCAITRARYGRIGTNFKAPKLEPLEAKGAALEVSQTEIIVDVDLDITESNTTNRI</sequence>
<name>A0ACC2JPT0_9PEZI</name>
<evidence type="ECO:0000313" key="2">
    <source>
        <dbReference type="Proteomes" id="UP001153332"/>
    </source>
</evidence>
<organism evidence="1 2">
    <name type="scientific">Lasiodiplodia mahajangana</name>
    <dbReference type="NCBI Taxonomy" id="1108764"/>
    <lineage>
        <taxon>Eukaryota</taxon>
        <taxon>Fungi</taxon>
        <taxon>Dikarya</taxon>
        <taxon>Ascomycota</taxon>
        <taxon>Pezizomycotina</taxon>
        <taxon>Dothideomycetes</taxon>
        <taxon>Dothideomycetes incertae sedis</taxon>
        <taxon>Botryosphaeriales</taxon>
        <taxon>Botryosphaeriaceae</taxon>
        <taxon>Lasiodiplodia</taxon>
    </lineage>
</organism>
<proteinExistence type="predicted"/>
<evidence type="ECO:0000313" key="1">
    <source>
        <dbReference type="EMBL" id="KAJ8129253.1"/>
    </source>
</evidence>
<reference evidence="1" key="1">
    <citation type="submission" date="2022-12" db="EMBL/GenBank/DDBJ databases">
        <title>Genome Sequence of Lasiodiplodia mahajangana.</title>
        <authorList>
            <person name="Buettner E."/>
        </authorList>
    </citation>
    <scope>NUCLEOTIDE SEQUENCE</scope>
    <source>
        <strain evidence="1">VT137</strain>
    </source>
</reference>
<gene>
    <name evidence="1" type="ORF">O1611_g4378</name>
</gene>
<protein>
    <submittedName>
        <fullName evidence="1">Uncharacterized protein</fullName>
    </submittedName>
</protein>
<accession>A0ACC2JPT0</accession>
<dbReference type="EMBL" id="JAPUUL010000818">
    <property type="protein sequence ID" value="KAJ8129253.1"/>
    <property type="molecule type" value="Genomic_DNA"/>
</dbReference>
<comment type="caution">
    <text evidence="1">The sequence shown here is derived from an EMBL/GenBank/DDBJ whole genome shotgun (WGS) entry which is preliminary data.</text>
</comment>